<dbReference type="AlphaFoldDB" id="A0A9P0QPU2"/>
<organism evidence="2 3">
    <name type="scientific">[Candida] railenensis</name>
    <dbReference type="NCBI Taxonomy" id="45579"/>
    <lineage>
        <taxon>Eukaryota</taxon>
        <taxon>Fungi</taxon>
        <taxon>Dikarya</taxon>
        <taxon>Ascomycota</taxon>
        <taxon>Saccharomycotina</taxon>
        <taxon>Pichiomycetes</taxon>
        <taxon>Debaryomycetaceae</taxon>
        <taxon>Kurtzmaniella</taxon>
    </lineage>
</organism>
<keyword evidence="1" id="KW-0472">Membrane</keyword>
<dbReference type="EMBL" id="CAKXYY010000006">
    <property type="protein sequence ID" value="CAH2352392.1"/>
    <property type="molecule type" value="Genomic_DNA"/>
</dbReference>
<protein>
    <submittedName>
        <fullName evidence="2">Uncharacterized protein</fullName>
    </submittedName>
</protein>
<evidence type="ECO:0000313" key="3">
    <source>
        <dbReference type="Proteomes" id="UP000837801"/>
    </source>
</evidence>
<gene>
    <name evidence="2" type="ORF">CLIB1423_06S05402</name>
</gene>
<name>A0A9P0QPU2_9ASCO</name>
<evidence type="ECO:0000256" key="1">
    <source>
        <dbReference type="SAM" id="Phobius"/>
    </source>
</evidence>
<keyword evidence="1" id="KW-0812">Transmembrane</keyword>
<reference evidence="2" key="1">
    <citation type="submission" date="2022-03" db="EMBL/GenBank/DDBJ databases">
        <authorList>
            <person name="Legras J.-L."/>
            <person name="Devillers H."/>
            <person name="Grondin C."/>
        </authorList>
    </citation>
    <scope>NUCLEOTIDE SEQUENCE</scope>
    <source>
        <strain evidence="2">CLIB 1423</strain>
    </source>
</reference>
<keyword evidence="1" id="KW-1133">Transmembrane helix</keyword>
<proteinExistence type="predicted"/>
<dbReference type="Proteomes" id="UP000837801">
    <property type="component" value="Unassembled WGS sequence"/>
</dbReference>
<evidence type="ECO:0000313" key="2">
    <source>
        <dbReference type="EMBL" id="CAH2352392.1"/>
    </source>
</evidence>
<sequence>MCISVVSRCYRNNTVRIVFQECSIFTQSHFFFFSFSSLSQTFYFIFFWLLCGKKFFVSQRLAGPREKIALNFWFDFQFGFSMQGSPTSLKAWGIMSDLLRFSQLLCGCAYVVRCLELSIMVVTFTIHISQKCATLSFPPLYCLYSRKGYLSFA</sequence>
<feature type="transmembrane region" description="Helical" evidence="1">
    <location>
        <begin position="30"/>
        <end position="51"/>
    </location>
</feature>
<accession>A0A9P0QPU2</accession>
<comment type="caution">
    <text evidence="2">The sequence shown here is derived from an EMBL/GenBank/DDBJ whole genome shotgun (WGS) entry which is preliminary data.</text>
</comment>
<keyword evidence="3" id="KW-1185">Reference proteome</keyword>